<proteinExistence type="predicted"/>
<dbReference type="EMBL" id="JACSPN010000039">
    <property type="protein sequence ID" value="MBE7702278.1"/>
    <property type="molecule type" value="Genomic_DNA"/>
</dbReference>
<evidence type="ECO:0000313" key="4">
    <source>
        <dbReference type="Proteomes" id="UP000822993"/>
    </source>
</evidence>
<comment type="caution">
    <text evidence="3">The sequence shown here is derived from an EMBL/GenBank/DDBJ whole genome shotgun (WGS) entry which is preliminary data.</text>
</comment>
<accession>A0A9D5YZZ3</accession>
<dbReference type="InterPro" id="IPR002477">
    <property type="entry name" value="Peptidoglycan-bd-like"/>
</dbReference>
<name>A0A9D5YZZ3_9CELL</name>
<organism evidence="3 4">
    <name type="scientific">Oerskovia douganii</name>
    <dbReference type="NCBI Taxonomy" id="2762210"/>
    <lineage>
        <taxon>Bacteria</taxon>
        <taxon>Bacillati</taxon>
        <taxon>Actinomycetota</taxon>
        <taxon>Actinomycetes</taxon>
        <taxon>Micrococcales</taxon>
        <taxon>Cellulomonadaceae</taxon>
        <taxon>Oerskovia</taxon>
    </lineage>
</organism>
<evidence type="ECO:0000256" key="1">
    <source>
        <dbReference type="SAM" id="Phobius"/>
    </source>
</evidence>
<dbReference type="InterPro" id="IPR036366">
    <property type="entry name" value="PGBDSf"/>
</dbReference>
<dbReference type="Gene3D" id="1.10.101.10">
    <property type="entry name" value="PGBD-like superfamily/PGBD"/>
    <property type="match status" value="1"/>
</dbReference>
<dbReference type="AlphaFoldDB" id="A0A9D5YZZ3"/>
<dbReference type="Pfam" id="PF01471">
    <property type="entry name" value="PG_binding_1"/>
    <property type="match status" value="1"/>
</dbReference>
<keyword evidence="1" id="KW-0472">Membrane</keyword>
<keyword evidence="1" id="KW-1133">Transmembrane helix</keyword>
<feature type="domain" description="Peptidoglycan binding-like" evidence="2">
    <location>
        <begin position="132"/>
        <end position="186"/>
    </location>
</feature>
<dbReference type="Proteomes" id="UP000822993">
    <property type="component" value="Unassembled WGS sequence"/>
</dbReference>
<gene>
    <name evidence="3" type="ORF">H9623_18460</name>
</gene>
<evidence type="ECO:0000259" key="2">
    <source>
        <dbReference type="Pfam" id="PF01471"/>
    </source>
</evidence>
<feature type="transmembrane region" description="Helical" evidence="1">
    <location>
        <begin position="12"/>
        <end position="34"/>
    </location>
</feature>
<reference evidence="3 4" key="1">
    <citation type="submission" date="2020-08" db="EMBL/GenBank/DDBJ databases">
        <title>A Genomic Blueprint of the Chicken Gut Microbiome.</title>
        <authorList>
            <person name="Gilroy R."/>
            <person name="Ravi A."/>
            <person name="Getino M."/>
            <person name="Pursley I."/>
            <person name="Horton D.L."/>
            <person name="Alikhan N.-F."/>
            <person name="Baker D."/>
            <person name="Gharbi K."/>
            <person name="Hall N."/>
            <person name="Watson M."/>
            <person name="Adriaenssens E.M."/>
            <person name="Foster-Nyarko E."/>
            <person name="Jarju S."/>
            <person name="Secka A."/>
            <person name="Antonio M."/>
            <person name="Oren A."/>
            <person name="Chaudhuri R."/>
            <person name="La Ragione R.M."/>
            <person name="Hildebrand F."/>
            <person name="Pallen M.J."/>
        </authorList>
    </citation>
    <scope>NUCLEOTIDE SEQUENCE [LARGE SCALE GENOMIC DNA]</scope>
    <source>
        <strain evidence="3 4">Sa1BUA8</strain>
    </source>
</reference>
<sequence length="358" mass="37298">MNRMRARREGSGGVLYVSCVFVLILTAALCSWWLSRSSADALDDLDPTGVAVEAPVRSASVDYSSPAILSGTFVVAPAVLSTGLQGVITALPAVEGSVLQTGQVVYSIDGVPVVAYASETVFYRNLSVGAKGEDVEAAQELLRTLLPESGITPNGIYSESTARTVRSYERKIGRTPTGNFDPQLFVRLPHDQYVVAKTDLAVGAAAPGFSMPVMESQAELHEVTVSGATRGPDGAYEFVSQGVAIPLERSGDTWIVDAAASEPFLRAAAEEDGSAKVDGRSRLAAPLSGLVVPGGAVYSGTDGAQCLFIADGASDYKSEKIELIGSDVSGAAQVAGDLDTDDSVLVNPYVVMGKQSCH</sequence>
<dbReference type="RefSeq" id="WP_193721470.1">
    <property type="nucleotide sequence ID" value="NZ_JACSPN010000039.1"/>
</dbReference>
<keyword evidence="4" id="KW-1185">Reference proteome</keyword>
<keyword evidence="1" id="KW-0812">Transmembrane</keyword>
<evidence type="ECO:0000313" key="3">
    <source>
        <dbReference type="EMBL" id="MBE7702278.1"/>
    </source>
</evidence>
<dbReference type="SUPFAM" id="SSF47090">
    <property type="entry name" value="PGBD-like"/>
    <property type="match status" value="1"/>
</dbReference>
<protein>
    <submittedName>
        <fullName evidence="3">Peptidoglycan-binding protein</fullName>
    </submittedName>
</protein>
<dbReference type="InterPro" id="IPR036365">
    <property type="entry name" value="PGBD-like_sf"/>
</dbReference>